<dbReference type="AlphaFoldDB" id="A0AAD2HSP4"/>
<feature type="domain" description="Peptidase A1" evidence="4">
    <location>
        <begin position="1"/>
        <end position="205"/>
    </location>
</feature>
<dbReference type="PANTHER" id="PTHR47966">
    <property type="entry name" value="BETA-SITE APP-CLEAVING ENZYME, ISOFORM A-RELATED"/>
    <property type="match status" value="1"/>
</dbReference>
<comment type="caution">
    <text evidence="5">The sequence shown here is derived from an EMBL/GenBank/DDBJ whole genome shotgun (WGS) entry which is preliminary data.</text>
</comment>
<sequence>EIPTVVDNLFSAGTISSDVIGISFEPTTSSVDNNGAISFGGPDSSKYTGSLSYTPVTSTSPADEYWGIEQSITYGTTSIMSRSAGIVDTGTTLIYLPTGAYNKYQRATGAVADSATGLLRVTSAQYSSLKNLNFLIGGTTHSLTPNGQIWPRSLNSAIGGTSGRIYLVVGDNGPAGSGLDFINGYAFLERFYSVFDTGNSRVGFASTSFTSATSN</sequence>
<evidence type="ECO:0000256" key="1">
    <source>
        <dbReference type="ARBA" id="ARBA00007447"/>
    </source>
</evidence>
<keyword evidence="6" id="KW-1185">Reference proteome</keyword>
<dbReference type="InterPro" id="IPR001461">
    <property type="entry name" value="Aspartic_peptidase_A1"/>
</dbReference>
<keyword evidence="3" id="KW-0378">Hydrolase</keyword>
<evidence type="ECO:0000256" key="3">
    <source>
        <dbReference type="RuleBase" id="RU000454"/>
    </source>
</evidence>
<evidence type="ECO:0000313" key="5">
    <source>
        <dbReference type="EMBL" id="CAK5280325.1"/>
    </source>
</evidence>
<dbReference type="Proteomes" id="UP001295794">
    <property type="component" value="Unassembled WGS sequence"/>
</dbReference>
<organism evidence="5 6">
    <name type="scientific">Mycena citricolor</name>
    <dbReference type="NCBI Taxonomy" id="2018698"/>
    <lineage>
        <taxon>Eukaryota</taxon>
        <taxon>Fungi</taxon>
        <taxon>Dikarya</taxon>
        <taxon>Basidiomycota</taxon>
        <taxon>Agaricomycotina</taxon>
        <taxon>Agaricomycetes</taxon>
        <taxon>Agaricomycetidae</taxon>
        <taxon>Agaricales</taxon>
        <taxon>Marasmiineae</taxon>
        <taxon>Mycenaceae</taxon>
        <taxon>Mycena</taxon>
    </lineage>
</organism>
<dbReference type="GO" id="GO:0006508">
    <property type="term" value="P:proteolysis"/>
    <property type="evidence" value="ECO:0007669"/>
    <property type="project" value="UniProtKB-KW"/>
</dbReference>
<accession>A0AAD2HSP4</accession>
<name>A0AAD2HSP4_9AGAR</name>
<keyword evidence="2 3" id="KW-0064">Aspartyl protease</keyword>
<dbReference type="InterPro" id="IPR021109">
    <property type="entry name" value="Peptidase_aspartic_dom_sf"/>
</dbReference>
<dbReference type="PROSITE" id="PS51767">
    <property type="entry name" value="PEPTIDASE_A1"/>
    <property type="match status" value="1"/>
</dbReference>
<dbReference type="Gene3D" id="2.40.70.10">
    <property type="entry name" value="Acid Proteases"/>
    <property type="match status" value="2"/>
</dbReference>
<proteinExistence type="inferred from homology"/>
<dbReference type="InterPro" id="IPR034164">
    <property type="entry name" value="Pepsin-like_dom"/>
</dbReference>
<dbReference type="GO" id="GO:0004190">
    <property type="term" value="F:aspartic-type endopeptidase activity"/>
    <property type="evidence" value="ECO:0007669"/>
    <property type="project" value="UniProtKB-KW"/>
</dbReference>
<dbReference type="CDD" id="cd05471">
    <property type="entry name" value="pepsin_like"/>
    <property type="match status" value="1"/>
</dbReference>
<dbReference type="EMBL" id="CAVNYO010000440">
    <property type="protein sequence ID" value="CAK5280325.1"/>
    <property type="molecule type" value="Genomic_DNA"/>
</dbReference>
<dbReference type="PRINTS" id="PR00792">
    <property type="entry name" value="PEPSIN"/>
</dbReference>
<reference evidence="5" key="1">
    <citation type="submission" date="2023-11" db="EMBL/GenBank/DDBJ databases">
        <authorList>
            <person name="De Vega J J."/>
            <person name="De Vega J J."/>
        </authorList>
    </citation>
    <scope>NUCLEOTIDE SEQUENCE</scope>
</reference>
<dbReference type="PROSITE" id="PS00141">
    <property type="entry name" value="ASP_PROTEASE"/>
    <property type="match status" value="1"/>
</dbReference>
<keyword evidence="3" id="KW-0645">Protease</keyword>
<dbReference type="SUPFAM" id="SSF50630">
    <property type="entry name" value="Acid proteases"/>
    <property type="match status" value="1"/>
</dbReference>
<gene>
    <name evidence="5" type="ORF">MYCIT1_LOCUS30815</name>
</gene>
<evidence type="ECO:0000259" key="4">
    <source>
        <dbReference type="PROSITE" id="PS51767"/>
    </source>
</evidence>
<dbReference type="InterPro" id="IPR033121">
    <property type="entry name" value="PEPTIDASE_A1"/>
</dbReference>
<dbReference type="Pfam" id="PF00026">
    <property type="entry name" value="Asp"/>
    <property type="match status" value="1"/>
</dbReference>
<feature type="non-terminal residue" evidence="5">
    <location>
        <position position="1"/>
    </location>
</feature>
<dbReference type="PANTHER" id="PTHR47966:SF51">
    <property type="entry name" value="BETA-SITE APP-CLEAVING ENZYME, ISOFORM A-RELATED"/>
    <property type="match status" value="1"/>
</dbReference>
<dbReference type="InterPro" id="IPR001969">
    <property type="entry name" value="Aspartic_peptidase_AS"/>
</dbReference>
<evidence type="ECO:0000256" key="2">
    <source>
        <dbReference type="ARBA" id="ARBA00022750"/>
    </source>
</evidence>
<comment type="similarity">
    <text evidence="1 3">Belongs to the peptidase A1 family.</text>
</comment>
<protein>
    <recommendedName>
        <fullName evidence="4">Peptidase A1 domain-containing protein</fullName>
    </recommendedName>
</protein>
<evidence type="ECO:0000313" key="6">
    <source>
        <dbReference type="Proteomes" id="UP001295794"/>
    </source>
</evidence>